<proteinExistence type="predicted"/>
<organism evidence="1">
    <name type="scientific">Melanopsichium pennsylvanicum 4</name>
    <dbReference type="NCBI Taxonomy" id="1398559"/>
    <lineage>
        <taxon>Eukaryota</taxon>
        <taxon>Fungi</taxon>
        <taxon>Dikarya</taxon>
        <taxon>Basidiomycota</taxon>
        <taxon>Ustilaginomycotina</taxon>
        <taxon>Ustilaginomycetes</taxon>
        <taxon>Ustilaginales</taxon>
        <taxon>Ustilaginaceae</taxon>
        <taxon>Melanopsichium</taxon>
    </lineage>
</organism>
<evidence type="ECO:0000313" key="1">
    <source>
        <dbReference type="EMBL" id="CDI51760.1"/>
    </source>
</evidence>
<sequence>MVVLLKLGSQDGQTIEVLSRELQQLDFRPEKQECFRARSSTWKRRQTSALAAIVDGSGFPSGKCPGI</sequence>
<dbReference type="EMBL" id="HG529516">
    <property type="protein sequence ID" value="CDI51760.1"/>
    <property type="molecule type" value="Genomic_DNA"/>
</dbReference>
<reference evidence="1" key="1">
    <citation type="journal article" date="2014" name="Genome Biol. Evol.">
        <title>Gene Loss Rather Than Gene Gain Is Associated with a Host Jump from Monocots to Dicots in the Smut Fungus Melanopsichium pennsylvanicum.</title>
        <authorList>
            <person name="Sharma R."/>
            <person name="Mishra B."/>
            <person name="Runge F."/>
            <person name="Thines M."/>
        </authorList>
    </citation>
    <scope>NUCLEOTIDE SEQUENCE</scope>
    <source>
        <strain evidence="1">4</strain>
    </source>
</reference>
<accession>A0A077QQT1</accession>
<dbReference type="AlphaFoldDB" id="A0A077QQT1"/>
<protein>
    <submittedName>
        <fullName evidence="1">Uncharacterized protein</fullName>
    </submittedName>
</protein>
<name>A0A077QQT1_9BASI</name>